<keyword evidence="2" id="KW-1185">Reference proteome</keyword>
<evidence type="ECO:0000313" key="2">
    <source>
        <dbReference type="Proteomes" id="UP001362999"/>
    </source>
</evidence>
<accession>A0AAW0ALY0</accession>
<gene>
    <name evidence="1" type="ORF">R3P38DRAFT_3004254</name>
</gene>
<organism evidence="1 2">
    <name type="scientific">Favolaschia claudopus</name>
    <dbReference type="NCBI Taxonomy" id="2862362"/>
    <lineage>
        <taxon>Eukaryota</taxon>
        <taxon>Fungi</taxon>
        <taxon>Dikarya</taxon>
        <taxon>Basidiomycota</taxon>
        <taxon>Agaricomycotina</taxon>
        <taxon>Agaricomycetes</taxon>
        <taxon>Agaricomycetidae</taxon>
        <taxon>Agaricales</taxon>
        <taxon>Marasmiineae</taxon>
        <taxon>Mycenaceae</taxon>
        <taxon>Favolaschia</taxon>
    </lineage>
</organism>
<feature type="non-terminal residue" evidence="1">
    <location>
        <position position="61"/>
    </location>
</feature>
<dbReference type="AlphaFoldDB" id="A0AAW0ALY0"/>
<protein>
    <submittedName>
        <fullName evidence="1">Uncharacterized protein</fullName>
    </submittedName>
</protein>
<name>A0AAW0ALY0_9AGAR</name>
<sequence length="61" mass="6918">MSLQQLLGAQIQYPCLSDISFNSTFLRMACLARPLIEFQVEDRRRPPDLLHCGLLELLAAT</sequence>
<dbReference type="Proteomes" id="UP001362999">
    <property type="component" value="Unassembled WGS sequence"/>
</dbReference>
<proteinExistence type="predicted"/>
<dbReference type="EMBL" id="JAWWNJ010000058">
    <property type="protein sequence ID" value="KAK7013932.1"/>
    <property type="molecule type" value="Genomic_DNA"/>
</dbReference>
<comment type="caution">
    <text evidence="1">The sequence shown here is derived from an EMBL/GenBank/DDBJ whole genome shotgun (WGS) entry which is preliminary data.</text>
</comment>
<reference evidence="1 2" key="1">
    <citation type="journal article" date="2024" name="J Genomics">
        <title>Draft genome sequencing and assembly of Favolaschia claudopus CIRM-BRFM 2984 isolated from oak limbs.</title>
        <authorList>
            <person name="Navarro D."/>
            <person name="Drula E."/>
            <person name="Chaduli D."/>
            <person name="Cazenave R."/>
            <person name="Ahrendt S."/>
            <person name="Wang J."/>
            <person name="Lipzen A."/>
            <person name="Daum C."/>
            <person name="Barry K."/>
            <person name="Grigoriev I.V."/>
            <person name="Favel A."/>
            <person name="Rosso M.N."/>
            <person name="Martin F."/>
        </authorList>
    </citation>
    <scope>NUCLEOTIDE SEQUENCE [LARGE SCALE GENOMIC DNA]</scope>
    <source>
        <strain evidence="1 2">CIRM-BRFM 2984</strain>
    </source>
</reference>
<evidence type="ECO:0000313" key="1">
    <source>
        <dbReference type="EMBL" id="KAK7013932.1"/>
    </source>
</evidence>